<keyword evidence="7" id="KW-1185">Reference proteome</keyword>
<keyword evidence="1" id="KW-0805">Transcription regulation</keyword>
<dbReference type="InterPro" id="IPR050109">
    <property type="entry name" value="HTH-type_TetR-like_transc_reg"/>
</dbReference>
<sequence>MRSRRKILDATVELIRRDTFADVSIAAVAQRAGVTRQTVYSNFGTREELVSQAIGGLAVRVLGDIRARLDAADTPVEYVVELIVFGRYVMRTNPVLMTLLNVEPGNPIFDAGMIDRAKPVARELLSPLESRISELGKSLDDIVEITLLLALSVVFFDDEPVRSDDALRAFLTRWLGPALRAD</sequence>
<dbReference type="PANTHER" id="PTHR30055:SF234">
    <property type="entry name" value="HTH-TYPE TRANSCRIPTIONAL REGULATOR BETI"/>
    <property type="match status" value="1"/>
</dbReference>
<dbReference type="RefSeq" id="WP_277831883.1">
    <property type="nucleotide sequence ID" value="NZ_JAAIVF010000002.1"/>
</dbReference>
<evidence type="ECO:0000256" key="2">
    <source>
        <dbReference type="ARBA" id="ARBA00023125"/>
    </source>
</evidence>
<dbReference type="PRINTS" id="PR00455">
    <property type="entry name" value="HTHTETR"/>
</dbReference>
<proteinExistence type="predicted"/>
<evidence type="ECO:0000259" key="5">
    <source>
        <dbReference type="PROSITE" id="PS50977"/>
    </source>
</evidence>
<gene>
    <name evidence="6" type="ORF">NVS88_14695</name>
</gene>
<dbReference type="PROSITE" id="PS50977">
    <property type="entry name" value="HTH_TETR_2"/>
    <property type="match status" value="1"/>
</dbReference>
<keyword evidence="2 4" id="KW-0238">DNA-binding</keyword>
<keyword evidence="3" id="KW-0804">Transcription</keyword>
<dbReference type="GO" id="GO:0000976">
    <property type="term" value="F:transcription cis-regulatory region binding"/>
    <property type="evidence" value="ECO:0007669"/>
    <property type="project" value="TreeGrafter"/>
</dbReference>
<dbReference type="InterPro" id="IPR001647">
    <property type="entry name" value="HTH_TetR"/>
</dbReference>
<dbReference type="SUPFAM" id="SSF46689">
    <property type="entry name" value="Homeodomain-like"/>
    <property type="match status" value="1"/>
</dbReference>
<organism evidence="6 7">
    <name type="scientific">Speluncibacter jeojiensis</name>
    <dbReference type="NCBI Taxonomy" id="2710754"/>
    <lineage>
        <taxon>Bacteria</taxon>
        <taxon>Bacillati</taxon>
        <taxon>Actinomycetota</taxon>
        <taxon>Actinomycetes</taxon>
        <taxon>Mycobacteriales</taxon>
        <taxon>Speluncibacteraceae</taxon>
        <taxon>Speluncibacter</taxon>
    </lineage>
</organism>
<accession>A0A9X4M0L8</accession>
<feature type="domain" description="HTH tetR-type" evidence="5">
    <location>
        <begin position="1"/>
        <end position="61"/>
    </location>
</feature>
<dbReference type="EMBL" id="JANRHA010000009">
    <property type="protein sequence ID" value="MDG3015808.1"/>
    <property type="molecule type" value="Genomic_DNA"/>
</dbReference>
<protein>
    <submittedName>
        <fullName evidence="6">TetR/AcrR family transcriptional regulator</fullName>
    </submittedName>
</protein>
<evidence type="ECO:0000313" key="7">
    <source>
        <dbReference type="Proteomes" id="UP001152755"/>
    </source>
</evidence>
<evidence type="ECO:0000313" key="6">
    <source>
        <dbReference type="EMBL" id="MDG3015808.1"/>
    </source>
</evidence>
<comment type="caution">
    <text evidence="6">The sequence shown here is derived from an EMBL/GenBank/DDBJ whole genome shotgun (WGS) entry which is preliminary data.</text>
</comment>
<evidence type="ECO:0000256" key="1">
    <source>
        <dbReference type="ARBA" id="ARBA00023015"/>
    </source>
</evidence>
<evidence type="ECO:0000256" key="3">
    <source>
        <dbReference type="ARBA" id="ARBA00023163"/>
    </source>
</evidence>
<dbReference type="PANTHER" id="PTHR30055">
    <property type="entry name" value="HTH-TYPE TRANSCRIPTIONAL REGULATOR RUTR"/>
    <property type="match status" value="1"/>
</dbReference>
<dbReference type="Gene3D" id="1.10.357.10">
    <property type="entry name" value="Tetracycline Repressor, domain 2"/>
    <property type="match status" value="1"/>
</dbReference>
<dbReference type="AlphaFoldDB" id="A0A9X4M0L8"/>
<feature type="DNA-binding region" description="H-T-H motif" evidence="4">
    <location>
        <begin position="24"/>
        <end position="43"/>
    </location>
</feature>
<dbReference type="Pfam" id="PF00440">
    <property type="entry name" value="TetR_N"/>
    <property type="match status" value="1"/>
</dbReference>
<name>A0A9X4M0L8_9ACTN</name>
<dbReference type="InterPro" id="IPR009057">
    <property type="entry name" value="Homeodomain-like_sf"/>
</dbReference>
<dbReference type="Proteomes" id="UP001152755">
    <property type="component" value="Unassembled WGS sequence"/>
</dbReference>
<reference evidence="6" key="1">
    <citation type="submission" date="2022-08" db="EMBL/GenBank/DDBJ databases">
        <title>Genome analysis of Corynebacteriales strain.</title>
        <authorList>
            <person name="Lee S.D."/>
        </authorList>
    </citation>
    <scope>NUCLEOTIDE SEQUENCE</scope>
    <source>
        <strain evidence="6">D3-21</strain>
    </source>
</reference>
<dbReference type="GO" id="GO:0003700">
    <property type="term" value="F:DNA-binding transcription factor activity"/>
    <property type="evidence" value="ECO:0007669"/>
    <property type="project" value="TreeGrafter"/>
</dbReference>
<evidence type="ECO:0000256" key="4">
    <source>
        <dbReference type="PROSITE-ProRule" id="PRU00335"/>
    </source>
</evidence>